<dbReference type="GO" id="GO:0005829">
    <property type="term" value="C:cytosol"/>
    <property type="evidence" value="ECO:0007669"/>
    <property type="project" value="TreeGrafter"/>
</dbReference>
<feature type="domain" description="NADPH-dependent FMN reductase-like" evidence="1">
    <location>
        <begin position="2"/>
        <end position="139"/>
    </location>
</feature>
<dbReference type="PANTHER" id="PTHR30543:SF21">
    <property type="entry name" value="NAD(P)H-DEPENDENT FMN REDUCTASE LOT6"/>
    <property type="match status" value="1"/>
</dbReference>
<dbReference type="Proteomes" id="UP000000493">
    <property type="component" value="Chromosome"/>
</dbReference>
<evidence type="ECO:0000313" key="2">
    <source>
        <dbReference type="EMBL" id="AEI48036.1"/>
    </source>
</evidence>
<dbReference type="EMBL" id="CP002859">
    <property type="protein sequence ID" value="AEI48036.1"/>
    <property type="molecule type" value="Genomic_DNA"/>
</dbReference>
<dbReference type="GO" id="GO:0010181">
    <property type="term" value="F:FMN binding"/>
    <property type="evidence" value="ECO:0007669"/>
    <property type="project" value="TreeGrafter"/>
</dbReference>
<dbReference type="GO" id="GO:0016491">
    <property type="term" value="F:oxidoreductase activity"/>
    <property type="evidence" value="ECO:0007669"/>
    <property type="project" value="InterPro"/>
</dbReference>
<sequence>MITIVVGTNRRNSKSKQVALFYQTLLTEFNAESQILDIAELPDDFIRTALYENNGKNEVFNAYRRMMKDSDKFVFIVPEYNGSYPGALKVFIDGLGYPSELKHKKAALVGISDGVQGSALALSHLIDVFHYLGLNVLAQRVKIPFMKKNFMEGEIKDDLINQLIREQAELLVNF</sequence>
<dbReference type="InterPro" id="IPR050712">
    <property type="entry name" value="NAD(P)H-dep_reductase"/>
</dbReference>
<evidence type="ECO:0000259" key="1">
    <source>
        <dbReference type="Pfam" id="PF03358"/>
    </source>
</evidence>
<protein>
    <submittedName>
        <fullName evidence="2">NADPH-dependent FMN reductase</fullName>
    </submittedName>
</protein>
<dbReference type="KEGG" id="rsi:Runsl_1611"/>
<dbReference type="Pfam" id="PF03358">
    <property type="entry name" value="FMN_red"/>
    <property type="match status" value="1"/>
</dbReference>
<evidence type="ECO:0000313" key="3">
    <source>
        <dbReference type="Proteomes" id="UP000000493"/>
    </source>
</evidence>
<reference evidence="3" key="1">
    <citation type="submission" date="2011-06" db="EMBL/GenBank/DDBJ databases">
        <title>The complete genome of chromosome of Runella slithyformis DSM 19594.</title>
        <authorList>
            <consortium name="US DOE Joint Genome Institute (JGI-PGF)"/>
            <person name="Lucas S."/>
            <person name="Han J."/>
            <person name="Lapidus A."/>
            <person name="Bruce D."/>
            <person name="Goodwin L."/>
            <person name="Pitluck S."/>
            <person name="Peters L."/>
            <person name="Kyrpides N."/>
            <person name="Mavromatis K."/>
            <person name="Ivanova N."/>
            <person name="Ovchinnikova G."/>
            <person name="Zhang X."/>
            <person name="Misra M."/>
            <person name="Detter J.C."/>
            <person name="Tapia R."/>
            <person name="Han C."/>
            <person name="Land M."/>
            <person name="Hauser L."/>
            <person name="Markowitz V."/>
            <person name="Cheng J.-F."/>
            <person name="Hugenholtz P."/>
            <person name="Woyke T."/>
            <person name="Wu D."/>
            <person name="Tindall B."/>
            <person name="Faehrich R."/>
            <person name="Brambilla E."/>
            <person name="Klenk H.-P."/>
            <person name="Eisen J.A."/>
        </authorList>
    </citation>
    <scope>NUCLEOTIDE SEQUENCE [LARGE SCALE GENOMIC DNA]</scope>
    <source>
        <strain evidence="3">ATCC 29530 / DSM 19594 / LMG 11500 / NCIMB 11436 / LSU 4</strain>
    </source>
</reference>
<dbReference type="Gene3D" id="3.40.50.360">
    <property type="match status" value="1"/>
</dbReference>
<keyword evidence="3" id="KW-1185">Reference proteome</keyword>
<dbReference type="SUPFAM" id="SSF52218">
    <property type="entry name" value="Flavoproteins"/>
    <property type="match status" value="1"/>
</dbReference>
<dbReference type="PANTHER" id="PTHR30543">
    <property type="entry name" value="CHROMATE REDUCTASE"/>
    <property type="match status" value="1"/>
</dbReference>
<name>A0A7U3ZIV4_RUNSL</name>
<dbReference type="AlphaFoldDB" id="A0A7U3ZIV4"/>
<gene>
    <name evidence="2" type="ordered locus">Runsl_1611</name>
</gene>
<dbReference type="RefSeq" id="WP_013927351.1">
    <property type="nucleotide sequence ID" value="NC_015703.1"/>
</dbReference>
<accession>A0A7U3ZIV4</accession>
<dbReference type="InterPro" id="IPR029039">
    <property type="entry name" value="Flavoprotein-like_sf"/>
</dbReference>
<dbReference type="InterPro" id="IPR005025">
    <property type="entry name" value="FMN_Rdtase-like_dom"/>
</dbReference>
<proteinExistence type="predicted"/>
<organism evidence="2 3">
    <name type="scientific">Runella slithyformis (strain ATCC 29530 / DSM 19594 / LMG 11500 / NCIMB 11436 / LSU 4)</name>
    <dbReference type="NCBI Taxonomy" id="761193"/>
    <lineage>
        <taxon>Bacteria</taxon>
        <taxon>Pseudomonadati</taxon>
        <taxon>Bacteroidota</taxon>
        <taxon>Cytophagia</taxon>
        <taxon>Cytophagales</taxon>
        <taxon>Spirosomataceae</taxon>
        <taxon>Runella</taxon>
    </lineage>
</organism>
<reference evidence="2 3" key="2">
    <citation type="journal article" date="2012" name="Stand. Genomic Sci.">
        <title>Complete genome sequence of the aquatic bacterium Runella slithyformis type strain (LSU 4(T)).</title>
        <authorList>
            <person name="Copeland A."/>
            <person name="Zhang X."/>
            <person name="Misra M."/>
            <person name="Lapidus A."/>
            <person name="Nolan M."/>
            <person name="Lucas S."/>
            <person name="Deshpande S."/>
            <person name="Cheng J.F."/>
            <person name="Tapia R."/>
            <person name="Goodwin L.A."/>
            <person name="Pitluck S."/>
            <person name="Liolios K."/>
            <person name="Pagani I."/>
            <person name="Ivanova N."/>
            <person name="Mikhailova N."/>
            <person name="Pati A."/>
            <person name="Chen A."/>
            <person name="Palaniappan K."/>
            <person name="Land M."/>
            <person name="Hauser L."/>
            <person name="Pan C."/>
            <person name="Jeffries C.D."/>
            <person name="Detter J.C."/>
            <person name="Brambilla E.M."/>
            <person name="Rohde M."/>
            <person name="Djao O.D."/>
            <person name="Goker M."/>
            <person name="Sikorski J."/>
            <person name="Tindall B.J."/>
            <person name="Woyke T."/>
            <person name="Bristow J."/>
            <person name="Eisen J.A."/>
            <person name="Markowitz V."/>
            <person name="Hugenholtz P."/>
            <person name="Kyrpides N.C."/>
            <person name="Klenk H.P."/>
            <person name="Mavromatis K."/>
        </authorList>
    </citation>
    <scope>NUCLEOTIDE SEQUENCE [LARGE SCALE GENOMIC DNA]</scope>
    <source>
        <strain evidence="3">ATCC 29530 / DSM 19594 / LMG 11500 / NCIMB 11436 / LSU 4</strain>
    </source>
</reference>